<dbReference type="SMART" id="SM00633">
    <property type="entry name" value="Glyco_10"/>
    <property type="match status" value="1"/>
</dbReference>
<dbReference type="PANTHER" id="PTHR31490">
    <property type="entry name" value="GLYCOSYL HYDROLASE"/>
    <property type="match status" value="1"/>
</dbReference>
<dbReference type="Gene3D" id="3.20.20.80">
    <property type="entry name" value="Glycosidases"/>
    <property type="match status" value="1"/>
</dbReference>
<dbReference type="InParanoid" id="A0A1S3KFU2"/>
<dbReference type="Proteomes" id="UP000085678">
    <property type="component" value="Unplaced"/>
</dbReference>
<keyword evidence="8" id="KW-1185">Reference proteome</keyword>
<evidence type="ECO:0000256" key="6">
    <source>
        <dbReference type="SAM" id="SignalP"/>
    </source>
</evidence>
<dbReference type="RefSeq" id="XP_013421508.1">
    <property type="nucleotide sequence ID" value="XM_013566054.1"/>
</dbReference>
<keyword evidence="4" id="KW-0119">Carbohydrate metabolism</keyword>
<dbReference type="Gene3D" id="2.60.120.260">
    <property type="entry name" value="Galactose-binding domain-like"/>
    <property type="match status" value="1"/>
</dbReference>
<dbReference type="GeneID" id="106181604"/>
<name>A0A1S3KFU2_LINAN</name>
<dbReference type="Pfam" id="PF18459">
    <property type="entry name" value="PCSK9_C1"/>
    <property type="match status" value="1"/>
</dbReference>
<evidence type="ECO:0000256" key="2">
    <source>
        <dbReference type="ARBA" id="ARBA00022737"/>
    </source>
</evidence>
<accession>A0A1S3KFU2</accession>
<dbReference type="Pfam" id="PF02018">
    <property type="entry name" value="CBM_4_9"/>
    <property type="match status" value="1"/>
</dbReference>
<evidence type="ECO:0000256" key="5">
    <source>
        <dbReference type="ARBA" id="ARBA00023326"/>
    </source>
</evidence>
<evidence type="ECO:0000256" key="1">
    <source>
        <dbReference type="ARBA" id="ARBA00007495"/>
    </source>
</evidence>
<gene>
    <name evidence="9" type="primary">LOC106181604</name>
</gene>
<proteinExistence type="inferred from homology"/>
<feature type="domain" description="GH10" evidence="7">
    <location>
        <begin position="227"/>
        <end position="512"/>
    </location>
</feature>
<dbReference type="InterPro" id="IPR001000">
    <property type="entry name" value="GH10_dom"/>
</dbReference>
<dbReference type="PRINTS" id="PR00134">
    <property type="entry name" value="GLHYDRLASE10"/>
</dbReference>
<dbReference type="GO" id="GO:0031176">
    <property type="term" value="F:endo-1,4-beta-xylanase activity"/>
    <property type="evidence" value="ECO:0007669"/>
    <property type="project" value="UniProtKB-ARBA"/>
</dbReference>
<keyword evidence="5" id="KW-0624">Polysaccharide degradation</keyword>
<keyword evidence="2" id="KW-0677">Repeat</keyword>
<protein>
    <submittedName>
        <fullName evidence="9">Uncharacterized protein LOC106181604</fullName>
    </submittedName>
</protein>
<dbReference type="OMA" id="WITIANA"/>
<dbReference type="Gene3D" id="2.60.120.690">
    <property type="entry name" value="Proprotein convertase subtilisin/kexin type 9"/>
    <property type="match status" value="1"/>
</dbReference>
<dbReference type="InterPro" id="IPR041254">
    <property type="entry name" value="PCSK9_C1"/>
</dbReference>
<sequence length="812" mass="89653">MTIVRTLVVLVFMHAYIFAEELIQHGGFEEEGYTAFWDCTNCDMARVQDSHGGLYALKVENRADESAGPHQTVNVTRNAFYGAESYVKLLTDEEGSVHTRLELFTKITHTDGTKESRKIGNGPYMTTAEGWKKLGGVFRAPEKDIDDLKIYFKGPGPSVSFLLDSVSLKLIPEMSDNWKEEANETIQQIRMADINLEVFIGDEYELSDVEVRVDQVRSKFPIGAMVKADRILDENDNKYREFVSETFEWITIANALKWRLMQREEDLLDYEKPNQTVDWLVEKGKEIRGHNVFWGVPKNVPEWLKDKSAEEVKKHVDDRLKGVVQAFKGRLAHWDVNNEFIAGHGDWYEQKTGDRFLTEKMFQNISVIDSDVKLFFNEFNVINGGASTDALVDMAEQYKAKGLPLYGIGTQGHLKNTGYPDILRIKVNLDKLATTGLPVWITELDTPAVDINDRGDYYTDVLTYLYSHHAVEGIIIWLWHDDGNMRKNYTNLAGGLGNDFQLNDAGIRVQNLLRKTLRTNKVIKPTSQLSTMAVRAFMGDYTIKVLHNGETVLEKMVTVGKEGANVSLQAGSGLSCVNRWSAQSGVGNGETVTVPCDDGEIMTGCSSRTIDKSEYRDGERFGRDSSTKERFCKAINSAGSTAPVQAIARCCKLPVDLQCSYPPAQTSGTGDNEQISIPCPSGEVPTGCACLAYRMTFDGSFPDMNTSSCIAQNDGENGGSVGTGACCQASGLECVTKMSERSGDNQGDQVSVSCDAGYTITGCNVYNDFGGTAGAYTAPGDGNGLCIAFNGRNRTTPNQGVKAVVTCCRIAN</sequence>
<dbReference type="AlphaFoldDB" id="A0A1S3KFU2"/>
<reference evidence="9" key="1">
    <citation type="submission" date="2025-08" db="UniProtKB">
        <authorList>
            <consortium name="RefSeq"/>
        </authorList>
    </citation>
    <scope>IDENTIFICATION</scope>
    <source>
        <tissue evidence="9">Gonads</tissue>
    </source>
</reference>
<dbReference type="SUPFAM" id="SSF49785">
    <property type="entry name" value="Galactose-binding domain-like"/>
    <property type="match status" value="1"/>
</dbReference>
<dbReference type="PANTHER" id="PTHR31490:SF1">
    <property type="entry name" value="ENDO-1,4-BETA-XYLANASE 1"/>
    <property type="match status" value="1"/>
</dbReference>
<evidence type="ECO:0000313" key="8">
    <source>
        <dbReference type="Proteomes" id="UP000085678"/>
    </source>
</evidence>
<dbReference type="PROSITE" id="PS51760">
    <property type="entry name" value="GH10_2"/>
    <property type="match status" value="1"/>
</dbReference>
<evidence type="ECO:0000313" key="9">
    <source>
        <dbReference type="RefSeq" id="XP_013421508.1"/>
    </source>
</evidence>
<evidence type="ECO:0000259" key="7">
    <source>
        <dbReference type="PROSITE" id="PS51760"/>
    </source>
</evidence>
<feature type="chain" id="PRO_5010370235" evidence="6">
    <location>
        <begin position="20"/>
        <end position="812"/>
    </location>
</feature>
<evidence type="ECO:0000256" key="3">
    <source>
        <dbReference type="ARBA" id="ARBA00022801"/>
    </source>
</evidence>
<dbReference type="Pfam" id="PF00331">
    <property type="entry name" value="Glyco_hydro_10"/>
    <property type="match status" value="1"/>
</dbReference>
<comment type="similarity">
    <text evidence="1">Belongs to the glycosyl hydrolase 10 (cellulase F) family.</text>
</comment>
<dbReference type="KEGG" id="lak:106181604"/>
<organism evidence="8 9">
    <name type="scientific">Lingula anatina</name>
    <name type="common">Brachiopod</name>
    <name type="synonym">Lingula unguis</name>
    <dbReference type="NCBI Taxonomy" id="7574"/>
    <lineage>
        <taxon>Eukaryota</taxon>
        <taxon>Metazoa</taxon>
        <taxon>Spiralia</taxon>
        <taxon>Lophotrochozoa</taxon>
        <taxon>Brachiopoda</taxon>
        <taxon>Linguliformea</taxon>
        <taxon>Lingulata</taxon>
        <taxon>Lingulida</taxon>
        <taxon>Linguloidea</taxon>
        <taxon>Lingulidae</taxon>
        <taxon>Lingula</taxon>
    </lineage>
</organism>
<keyword evidence="6" id="KW-0732">Signal</keyword>
<feature type="signal peptide" evidence="6">
    <location>
        <begin position="1"/>
        <end position="19"/>
    </location>
</feature>
<dbReference type="Pfam" id="PF18463">
    <property type="entry name" value="PCSK9_C3"/>
    <property type="match status" value="1"/>
</dbReference>
<dbReference type="SUPFAM" id="SSF51445">
    <property type="entry name" value="(Trans)glycosidases"/>
    <property type="match status" value="1"/>
</dbReference>
<evidence type="ECO:0000256" key="4">
    <source>
        <dbReference type="ARBA" id="ARBA00023277"/>
    </source>
</evidence>
<dbReference type="InterPro" id="IPR003305">
    <property type="entry name" value="CenC_carb-bd"/>
</dbReference>
<dbReference type="InterPro" id="IPR008979">
    <property type="entry name" value="Galactose-bd-like_sf"/>
</dbReference>
<dbReference type="InterPro" id="IPR044846">
    <property type="entry name" value="GH10"/>
</dbReference>
<dbReference type="InterPro" id="IPR041051">
    <property type="entry name" value="PCSK9_C3"/>
</dbReference>
<dbReference type="GO" id="GO:0000272">
    <property type="term" value="P:polysaccharide catabolic process"/>
    <property type="evidence" value="ECO:0007669"/>
    <property type="project" value="UniProtKB-KW"/>
</dbReference>
<keyword evidence="3" id="KW-0378">Hydrolase</keyword>
<dbReference type="OrthoDB" id="1650875at2759"/>
<dbReference type="InterPro" id="IPR017853">
    <property type="entry name" value="GH"/>
</dbReference>